<dbReference type="OrthoDB" id="2564148at2759"/>
<dbReference type="RefSeq" id="XP_038779600.1">
    <property type="nucleotide sequence ID" value="XM_038923672.1"/>
</dbReference>
<keyword evidence="2" id="KW-1185">Reference proteome</keyword>
<proteinExistence type="predicted"/>
<organism evidence="1 2">
    <name type="scientific">Eeniella nana</name>
    <name type="common">Yeast</name>
    <name type="synonym">Brettanomyces nanus</name>
    <dbReference type="NCBI Taxonomy" id="13502"/>
    <lineage>
        <taxon>Eukaryota</taxon>
        <taxon>Fungi</taxon>
        <taxon>Dikarya</taxon>
        <taxon>Ascomycota</taxon>
        <taxon>Saccharomycotina</taxon>
        <taxon>Pichiomycetes</taxon>
        <taxon>Pichiales</taxon>
        <taxon>Pichiaceae</taxon>
        <taxon>Brettanomyces</taxon>
    </lineage>
</organism>
<dbReference type="GeneID" id="62196821"/>
<dbReference type="Proteomes" id="UP000662931">
    <property type="component" value="Chromosome 4"/>
</dbReference>
<name>A0A875S6V5_EENNA</name>
<dbReference type="AlphaFoldDB" id="A0A875S6V5"/>
<accession>A0A875S6V5</accession>
<evidence type="ECO:0000313" key="2">
    <source>
        <dbReference type="Proteomes" id="UP000662931"/>
    </source>
</evidence>
<evidence type="ECO:0000313" key="1">
    <source>
        <dbReference type="EMBL" id="QPG76035.1"/>
    </source>
</evidence>
<protein>
    <submittedName>
        <fullName evidence="1">Uncharacterized protein</fullName>
    </submittedName>
</protein>
<dbReference type="EMBL" id="CP064815">
    <property type="protein sequence ID" value="QPG76035.1"/>
    <property type="molecule type" value="Genomic_DNA"/>
</dbReference>
<gene>
    <name evidence="1" type="ORF">FOA43_003421</name>
</gene>
<dbReference type="KEGG" id="bnn:FOA43_003421"/>
<sequence length="485" mass="55454">MANATYPLEYLRDFQFLVGNYSFLRIVRDSSDYSLYQSSRLLFENDDFDDYYPTIEKQMSQMAVPVMDSYQILGLEEINLLPSESPFSLQVSLDTKQQMNLQSISDSGLSSKLQQLPISSLEFDNAKSADYFISALGTGFQEIKRSLPVLKKLSLSVSSLRSLQAFSNVIDFPLLEHFELKLSRSTFNIEDEHLNLASLPFWNTALSENILSLSLVNLNYTNLLTNFSIGSTSVFKEVNLFYTLLLHCKIFNDPDASRNVTYVNFCLNSFAALPEFSMNPADYKSAFIVDDYYLKSKSRIFKKLFNFYNCETLIIPDYFFNWKPFIKLQTSSPDKGEFCVANSILDNTDYLFGYCNCPSCVSARKILLRKTEEEGAMGQTQTFYNFIVLLLFGRIPNMECRSQLNFFSNTLQDSVEILGSGYMKSDLAQVFHLILDNLVPDLRVFITRLPRLHELCLGGFLFDIDRSGTNSVSISAPQENWSVRI</sequence>
<reference evidence="1" key="1">
    <citation type="submission" date="2020-10" db="EMBL/GenBank/DDBJ databases">
        <authorList>
            <person name="Roach M.J.R."/>
        </authorList>
    </citation>
    <scope>NUCLEOTIDE SEQUENCE</scope>
    <source>
        <strain evidence="1">CBS 1945</strain>
    </source>
</reference>